<sequence>MTLNKNTILACFLVISFILLSACSSEESATSTEPEIKPTMHWIGHASVKIKTSEGKVIYIDPWFGESSNYSEPADMVLISHFHFDHSDIKKVTLKEDTTIITPSYDFSEYAVDSDLPGQNASISGITVSAVAAYNDNHSKESSTGYVLEFDGIRLYHAGDTGKIDEMNLLSDKNITYALLGIDGNYNNMNPEEATEAASMINAQMNIPIHTGAPGVYNEEHVNRFIAENKLVLKEGELIELELDPQ</sequence>
<dbReference type="PANTHER" id="PTHR43546:SF8">
    <property type="entry name" value="METALLO-BETA-LACTAMASE DOMAIN-CONTAINING PROTEIN"/>
    <property type="match status" value="1"/>
</dbReference>
<keyword evidence="1" id="KW-0732">Signal</keyword>
<evidence type="ECO:0000313" key="2">
    <source>
        <dbReference type="EMBL" id="MDP5272634.1"/>
    </source>
</evidence>
<evidence type="ECO:0000256" key="1">
    <source>
        <dbReference type="SAM" id="SignalP"/>
    </source>
</evidence>
<organism evidence="2 3">
    <name type="scientific">Chengkuizengella axinellae</name>
    <dbReference type="NCBI Taxonomy" id="3064388"/>
    <lineage>
        <taxon>Bacteria</taxon>
        <taxon>Bacillati</taxon>
        <taxon>Bacillota</taxon>
        <taxon>Bacilli</taxon>
        <taxon>Bacillales</taxon>
        <taxon>Paenibacillaceae</taxon>
        <taxon>Chengkuizengella</taxon>
    </lineage>
</organism>
<dbReference type="SUPFAM" id="SSF56281">
    <property type="entry name" value="Metallo-hydrolase/oxidoreductase"/>
    <property type="match status" value="1"/>
</dbReference>
<dbReference type="InterPro" id="IPR036866">
    <property type="entry name" value="RibonucZ/Hydroxyglut_hydro"/>
</dbReference>
<proteinExistence type="predicted"/>
<feature type="chain" id="PRO_5045330282" evidence="1">
    <location>
        <begin position="22"/>
        <end position="246"/>
    </location>
</feature>
<evidence type="ECO:0000313" key="3">
    <source>
        <dbReference type="Proteomes" id="UP001231941"/>
    </source>
</evidence>
<dbReference type="PANTHER" id="PTHR43546">
    <property type="entry name" value="UPF0173 METAL-DEPENDENT HYDROLASE MJ1163-RELATED"/>
    <property type="match status" value="1"/>
</dbReference>
<gene>
    <name evidence="2" type="ORF">Q5Y73_00800</name>
</gene>
<dbReference type="PROSITE" id="PS51257">
    <property type="entry name" value="PROKAR_LIPOPROTEIN"/>
    <property type="match status" value="1"/>
</dbReference>
<keyword evidence="3" id="KW-1185">Reference proteome</keyword>
<dbReference type="InterPro" id="IPR050114">
    <property type="entry name" value="UPF0173_UPF0282_UlaG_hydrolase"/>
</dbReference>
<protein>
    <submittedName>
        <fullName evidence="2">MBL fold metallo-hydrolase</fullName>
    </submittedName>
</protein>
<dbReference type="Proteomes" id="UP001231941">
    <property type="component" value="Unassembled WGS sequence"/>
</dbReference>
<accession>A0ABT9ITE7</accession>
<dbReference type="EMBL" id="JAVAMP010000001">
    <property type="protein sequence ID" value="MDP5272634.1"/>
    <property type="molecule type" value="Genomic_DNA"/>
</dbReference>
<feature type="signal peptide" evidence="1">
    <location>
        <begin position="1"/>
        <end position="21"/>
    </location>
</feature>
<reference evidence="2 3" key="1">
    <citation type="submission" date="2023-08" db="EMBL/GenBank/DDBJ databases">
        <authorList>
            <person name="Park J.-S."/>
        </authorList>
    </citation>
    <scope>NUCLEOTIDE SEQUENCE [LARGE SCALE GENOMIC DNA]</scope>
    <source>
        <strain evidence="2 3">2205SS18-9</strain>
    </source>
</reference>
<dbReference type="Gene3D" id="3.60.15.10">
    <property type="entry name" value="Ribonuclease Z/Hydroxyacylglutathione hydrolase-like"/>
    <property type="match status" value="1"/>
</dbReference>
<dbReference type="RefSeq" id="WP_305989946.1">
    <property type="nucleotide sequence ID" value="NZ_JAVAMP010000001.1"/>
</dbReference>
<comment type="caution">
    <text evidence="2">The sequence shown here is derived from an EMBL/GenBank/DDBJ whole genome shotgun (WGS) entry which is preliminary data.</text>
</comment>
<name>A0ABT9ITE7_9BACL</name>
<dbReference type="Pfam" id="PF13483">
    <property type="entry name" value="Lactamase_B_3"/>
    <property type="match status" value="1"/>
</dbReference>